<dbReference type="Pfam" id="PF01483">
    <property type="entry name" value="P_proprotein"/>
    <property type="match status" value="1"/>
</dbReference>
<dbReference type="InterPro" id="IPR000209">
    <property type="entry name" value="Peptidase_S8/S53_dom"/>
</dbReference>
<dbReference type="InterPro" id="IPR002884">
    <property type="entry name" value="P_dom"/>
</dbReference>
<dbReference type="InterPro" id="IPR036852">
    <property type="entry name" value="Peptidase_S8/S53_dom_sf"/>
</dbReference>
<keyword evidence="4 5" id="KW-0720">Serine protease</keyword>
<feature type="active site" description="Charge relay system" evidence="5">
    <location>
        <position position="163"/>
    </location>
</feature>
<evidence type="ECO:0000256" key="4">
    <source>
        <dbReference type="ARBA" id="ARBA00022825"/>
    </source>
</evidence>
<feature type="active site" description="Charge relay system" evidence="5">
    <location>
        <position position="194"/>
    </location>
</feature>
<evidence type="ECO:0000313" key="8">
    <source>
        <dbReference type="EMBL" id="MFC5287035.1"/>
    </source>
</evidence>
<dbReference type="InterPro" id="IPR015500">
    <property type="entry name" value="Peptidase_S8_subtilisin-rel"/>
</dbReference>
<dbReference type="Pfam" id="PF00082">
    <property type="entry name" value="Peptidase_S8"/>
    <property type="match status" value="1"/>
</dbReference>
<gene>
    <name evidence="8" type="ORF">ACFPM7_08225</name>
</gene>
<dbReference type="SUPFAM" id="SSF49785">
    <property type="entry name" value="Galactose-binding domain-like"/>
    <property type="match status" value="1"/>
</dbReference>
<dbReference type="SUPFAM" id="SSF52743">
    <property type="entry name" value="Subtilisin-like"/>
    <property type="match status" value="1"/>
</dbReference>
<name>A0ABW0EL64_9PSEU</name>
<dbReference type="PROSITE" id="PS00138">
    <property type="entry name" value="SUBTILASE_SER"/>
    <property type="match status" value="1"/>
</dbReference>
<evidence type="ECO:0000256" key="2">
    <source>
        <dbReference type="ARBA" id="ARBA00022670"/>
    </source>
</evidence>
<proteinExistence type="inferred from homology"/>
<dbReference type="CDD" id="cd04077">
    <property type="entry name" value="Peptidases_S8_PCSK9_ProteinaseK_like"/>
    <property type="match status" value="1"/>
</dbReference>
<dbReference type="Gene3D" id="2.60.120.260">
    <property type="entry name" value="Galactose-binding domain-like"/>
    <property type="match status" value="1"/>
</dbReference>
<dbReference type="EMBL" id="JBHSKF010000003">
    <property type="protein sequence ID" value="MFC5287035.1"/>
    <property type="molecule type" value="Genomic_DNA"/>
</dbReference>
<feature type="signal peptide" evidence="6">
    <location>
        <begin position="1"/>
        <end position="34"/>
    </location>
</feature>
<evidence type="ECO:0000256" key="1">
    <source>
        <dbReference type="ARBA" id="ARBA00011073"/>
    </source>
</evidence>
<dbReference type="PRINTS" id="PR00723">
    <property type="entry name" value="SUBTILISIN"/>
</dbReference>
<dbReference type="RefSeq" id="WP_378245576.1">
    <property type="nucleotide sequence ID" value="NZ_JBHSKF010000003.1"/>
</dbReference>
<accession>A0ABW0EL64</accession>
<evidence type="ECO:0000256" key="5">
    <source>
        <dbReference type="PROSITE-ProRule" id="PRU01240"/>
    </source>
</evidence>
<evidence type="ECO:0000256" key="6">
    <source>
        <dbReference type="SAM" id="SignalP"/>
    </source>
</evidence>
<dbReference type="InterPro" id="IPR034193">
    <property type="entry name" value="PCSK9_ProteinaseK-like"/>
</dbReference>
<evidence type="ECO:0000256" key="3">
    <source>
        <dbReference type="ARBA" id="ARBA00022801"/>
    </source>
</evidence>
<keyword evidence="9" id="KW-1185">Reference proteome</keyword>
<dbReference type="InterPro" id="IPR050131">
    <property type="entry name" value="Peptidase_S8_subtilisin-like"/>
</dbReference>
<dbReference type="PANTHER" id="PTHR43806">
    <property type="entry name" value="PEPTIDASE S8"/>
    <property type="match status" value="1"/>
</dbReference>
<dbReference type="Proteomes" id="UP001596157">
    <property type="component" value="Unassembled WGS sequence"/>
</dbReference>
<organism evidence="8 9">
    <name type="scientific">Actinokineospora guangxiensis</name>
    <dbReference type="NCBI Taxonomy" id="1490288"/>
    <lineage>
        <taxon>Bacteria</taxon>
        <taxon>Bacillati</taxon>
        <taxon>Actinomycetota</taxon>
        <taxon>Actinomycetes</taxon>
        <taxon>Pseudonocardiales</taxon>
        <taxon>Pseudonocardiaceae</taxon>
        <taxon>Actinokineospora</taxon>
    </lineage>
</organism>
<comment type="caution">
    <text evidence="8">The sequence shown here is derived from an EMBL/GenBank/DDBJ whole genome shotgun (WGS) entry which is preliminary data.</text>
</comment>
<evidence type="ECO:0000313" key="9">
    <source>
        <dbReference type="Proteomes" id="UP001596157"/>
    </source>
</evidence>
<comment type="similarity">
    <text evidence="1 5">Belongs to the peptidase S8 family.</text>
</comment>
<dbReference type="InterPro" id="IPR023828">
    <property type="entry name" value="Peptidase_S8_Ser-AS"/>
</dbReference>
<dbReference type="PROSITE" id="PS00137">
    <property type="entry name" value="SUBTILASE_HIS"/>
    <property type="match status" value="1"/>
</dbReference>
<evidence type="ECO:0000259" key="7">
    <source>
        <dbReference type="PROSITE" id="PS51829"/>
    </source>
</evidence>
<feature type="active site" description="Charge relay system" evidence="5">
    <location>
        <position position="346"/>
    </location>
</feature>
<dbReference type="PROSITE" id="PS51892">
    <property type="entry name" value="SUBTILASE"/>
    <property type="match status" value="1"/>
</dbReference>
<keyword evidence="3 5" id="KW-0378">Hydrolase</keyword>
<feature type="chain" id="PRO_5047185840" evidence="6">
    <location>
        <begin position="35"/>
        <end position="526"/>
    </location>
</feature>
<feature type="domain" description="P/Homo B" evidence="7">
    <location>
        <begin position="405"/>
        <end position="526"/>
    </location>
</feature>
<protein>
    <submittedName>
        <fullName evidence="8">S8 family serine peptidase</fullName>
    </submittedName>
</protein>
<dbReference type="PANTHER" id="PTHR43806:SF11">
    <property type="entry name" value="CEREVISIN-RELATED"/>
    <property type="match status" value="1"/>
</dbReference>
<sequence length="526" mass="53348">MQGKSRSYGRVALAAVGAASVAAALLAGAGTAAAAEAPFVPAKNPWPGGGFVVALKSGPATASASAVQQTAESLSSIYGGELEASLSVSMKGFVVWDMSPQEARRLAADPKVSKVFQTGTIRAADVQNNATWGIDRVDQRDLPLDTKYNYNTTASNVTVYVTDTGIKTNLADFEGRATVGADFVTEDGQDCNGHGTHVAGTIGSKTYGVAKKVKLVSVKMLGDNCSSSAPDSDGVQAIEWVTANAVKPAVVNASWTFDSADIGDQAISSMLASGVQMVAASGNSSTNACSTGPANITELITVNATSRNDARASFSNFGTCTDIFAPGDGITSLGLSGSATNMSGTSMAAPHVAGVAALYLAGAPTASPQALRDALVNGATSGKVTNPGTGSPNKLLYSLIGGGGPDPEPPTCEGGSNANDVTIPDTNTAITSDVAVTGCTGNADSTTSVKVDINHTYTADLKVELVGPSGRAYLLHAAAGIGSAAGIHQTFTVDASSETKNGTWKLRVTDIYRHDTGTIDTWTLTF</sequence>
<dbReference type="InterPro" id="IPR022398">
    <property type="entry name" value="Peptidase_S8_His-AS"/>
</dbReference>
<dbReference type="PROSITE" id="PS51829">
    <property type="entry name" value="P_HOMO_B"/>
    <property type="match status" value="1"/>
</dbReference>
<keyword evidence="2 5" id="KW-0645">Protease</keyword>
<dbReference type="Gene3D" id="3.40.50.200">
    <property type="entry name" value="Peptidase S8/S53 domain"/>
    <property type="match status" value="1"/>
</dbReference>
<reference evidence="9" key="1">
    <citation type="journal article" date="2019" name="Int. J. Syst. Evol. Microbiol.">
        <title>The Global Catalogue of Microorganisms (GCM) 10K type strain sequencing project: providing services to taxonomists for standard genome sequencing and annotation.</title>
        <authorList>
            <consortium name="The Broad Institute Genomics Platform"/>
            <consortium name="The Broad Institute Genome Sequencing Center for Infectious Disease"/>
            <person name="Wu L."/>
            <person name="Ma J."/>
        </authorList>
    </citation>
    <scope>NUCLEOTIDE SEQUENCE [LARGE SCALE GENOMIC DNA]</scope>
    <source>
        <strain evidence="9">CCUG 59778</strain>
    </source>
</reference>
<keyword evidence="6" id="KW-0732">Signal</keyword>
<dbReference type="InterPro" id="IPR008979">
    <property type="entry name" value="Galactose-bd-like_sf"/>
</dbReference>